<dbReference type="GO" id="GO:0031491">
    <property type="term" value="F:nucleosome binding"/>
    <property type="evidence" value="ECO:0007669"/>
    <property type="project" value="TreeGrafter"/>
</dbReference>
<feature type="compositionally biased region" description="Pro residues" evidence="1">
    <location>
        <begin position="149"/>
        <end position="161"/>
    </location>
</feature>
<dbReference type="GO" id="GO:0005654">
    <property type="term" value="C:nucleoplasm"/>
    <property type="evidence" value="ECO:0007669"/>
    <property type="project" value="TreeGrafter"/>
</dbReference>
<feature type="compositionally biased region" description="Low complexity" evidence="1">
    <location>
        <begin position="28"/>
        <end position="46"/>
    </location>
</feature>
<dbReference type="PANTHER" id="PTHR12656:SF5">
    <property type="entry name" value="TRITHORAX GROUP PROTEIN OSA"/>
    <property type="match status" value="1"/>
</dbReference>
<dbReference type="InterPro" id="IPR021906">
    <property type="entry name" value="BAF250/Osa"/>
</dbReference>
<keyword evidence="2" id="KW-1185">Reference proteome</keyword>
<dbReference type="GO" id="GO:0035060">
    <property type="term" value="C:brahma complex"/>
    <property type="evidence" value="ECO:0007669"/>
    <property type="project" value="InterPro"/>
</dbReference>
<protein>
    <submittedName>
        <fullName evidence="3">Uncharacterized protein</fullName>
    </submittedName>
</protein>
<dbReference type="GO" id="GO:0006338">
    <property type="term" value="P:chromatin remodeling"/>
    <property type="evidence" value="ECO:0007669"/>
    <property type="project" value="InterPro"/>
</dbReference>
<feature type="compositionally biased region" description="Pro residues" evidence="1">
    <location>
        <begin position="198"/>
        <end position="207"/>
    </location>
</feature>
<feature type="region of interest" description="Disordered" evidence="1">
    <location>
        <begin position="1"/>
        <end position="244"/>
    </location>
</feature>
<reference evidence="3" key="1">
    <citation type="submission" date="2022-11" db="UniProtKB">
        <authorList>
            <consortium name="WormBaseParasite"/>
        </authorList>
    </citation>
    <scope>IDENTIFICATION</scope>
</reference>
<sequence length="393" mass="44110">MGMYGPPPQHMQMYPRMPYPTHQGMPNGYPQQLPGGDGLQQQQPQPGMYPPHPSQQQMYGQQQQQLPQGWNPQMMRPPMPSQPPPQGYPGQPPQQQPGQGPLPPQQQQQQPGQSSHEFWQHQQRAAMAAAAAAQQQQQQQQSQGQKKPPYFPSNQPPPQASPQPSQRGQQGHQTPNNSSSTIPPPPPQQQTPIQQPKMLPPQQPQPGPSHQQQQQQTPQLPPSQHHHRQMGMQQPGPSQQQLQPQHAFLQQHLPPPPIVFPPNCVEAIALQHLGPQKRPAKKLSKDLISATSRRIYMALKSNIHMEIIWALNSLTVMLYDDTITPPTLSTEILNIIIEHFRASLSLVFPKAFPLEDPAAMDTSESTKIETKTFWEQIIFDAEKSGETIKTKVE</sequence>
<feature type="compositionally biased region" description="Low complexity" evidence="1">
    <location>
        <begin position="162"/>
        <end position="181"/>
    </location>
</feature>
<dbReference type="PANTHER" id="PTHR12656">
    <property type="entry name" value="BRG-1 ASSOCIATED FACTOR 250 BAF250"/>
    <property type="match status" value="1"/>
</dbReference>
<evidence type="ECO:0000256" key="1">
    <source>
        <dbReference type="SAM" id="MobiDB-lite"/>
    </source>
</evidence>
<proteinExistence type="predicted"/>
<dbReference type="GO" id="GO:0016514">
    <property type="term" value="C:SWI/SNF complex"/>
    <property type="evidence" value="ECO:0007669"/>
    <property type="project" value="InterPro"/>
</dbReference>
<feature type="compositionally biased region" description="Low complexity" evidence="1">
    <location>
        <begin position="120"/>
        <end position="145"/>
    </location>
</feature>
<feature type="compositionally biased region" description="Low complexity" evidence="1">
    <location>
        <begin position="54"/>
        <end position="74"/>
    </location>
</feature>
<dbReference type="Proteomes" id="UP000887577">
    <property type="component" value="Unplaced"/>
</dbReference>
<organism evidence="2 3">
    <name type="scientific">Panagrolaimus superbus</name>
    <dbReference type="NCBI Taxonomy" id="310955"/>
    <lineage>
        <taxon>Eukaryota</taxon>
        <taxon>Metazoa</taxon>
        <taxon>Ecdysozoa</taxon>
        <taxon>Nematoda</taxon>
        <taxon>Chromadorea</taxon>
        <taxon>Rhabditida</taxon>
        <taxon>Tylenchina</taxon>
        <taxon>Panagrolaimomorpha</taxon>
        <taxon>Panagrolaimoidea</taxon>
        <taxon>Panagrolaimidae</taxon>
        <taxon>Panagrolaimus</taxon>
    </lineage>
</organism>
<dbReference type="AlphaFoldDB" id="A0A914Y385"/>
<feature type="compositionally biased region" description="Low complexity" evidence="1">
    <location>
        <begin position="208"/>
        <end position="218"/>
    </location>
</feature>
<dbReference type="GO" id="GO:0045893">
    <property type="term" value="P:positive regulation of DNA-templated transcription"/>
    <property type="evidence" value="ECO:0007669"/>
    <property type="project" value="TreeGrafter"/>
</dbReference>
<feature type="compositionally biased region" description="Pro residues" evidence="1">
    <location>
        <begin position="75"/>
        <end position="104"/>
    </location>
</feature>
<name>A0A914Y385_9BILA</name>
<dbReference type="GO" id="GO:0006357">
    <property type="term" value="P:regulation of transcription by RNA polymerase II"/>
    <property type="evidence" value="ECO:0007669"/>
    <property type="project" value="TreeGrafter"/>
</dbReference>
<evidence type="ECO:0000313" key="2">
    <source>
        <dbReference type="Proteomes" id="UP000887577"/>
    </source>
</evidence>
<dbReference type="WBParaSite" id="PSU_v2.g12232.t1">
    <property type="protein sequence ID" value="PSU_v2.g12232.t1"/>
    <property type="gene ID" value="PSU_v2.g12232"/>
</dbReference>
<accession>A0A914Y385</accession>
<dbReference type="GO" id="GO:0071565">
    <property type="term" value="C:nBAF complex"/>
    <property type="evidence" value="ECO:0007669"/>
    <property type="project" value="TreeGrafter"/>
</dbReference>
<feature type="compositionally biased region" description="Low complexity" evidence="1">
    <location>
        <begin position="230"/>
        <end position="244"/>
    </location>
</feature>
<evidence type="ECO:0000313" key="3">
    <source>
        <dbReference type="WBParaSite" id="PSU_v2.g12232.t1"/>
    </source>
</evidence>